<accession>A0AAD7HV16</accession>
<dbReference type="AlphaFoldDB" id="A0AAD7HV16"/>
<feature type="compositionally biased region" description="Basic and acidic residues" evidence="1">
    <location>
        <begin position="159"/>
        <end position="168"/>
    </location>
</feature>
<gene>
    <name evidence="2" type="ORF">B0H16DRAFT_1777938</name>
</gene>
<dbReference type="Proteomes" id="UP001215598">
    <property type="component" value="Unassembled WGS sequence"/>
</dbReference>
<feature type="compositionally biased region" description="Low complexity" evidence="1">
    <location>
        <begin position="477"/>
        <end position="487"/>
    </location>
</feature>
<feature type="region of interest" description="Disordered" evidence="1">
    <location>
        <begin position="261"/>
        <end position="297"/>
    </location>
</feature>
<feature type="compositionally biased region" description="Low complexity" evidence="1">
    <location>
        <begin position="277"/>
        <end position="297"/>
    </location>
</feature>
<name>A0AAD7HV16_9AGAR</name>
<feature type="region of interest" description="Disordered" evidence="1">
    <location>
        <begin position="368"/>
        <end position="391"/>
    </location>
</feature>
<evidence type="ECO:0000313" key="3">
    <source>
        <dbReference type="Proteomes" id="UP001215598"/>
    </source>
</evidence>
<feature type="region of interest" description="Disordered" evidence="1">
    <location>
        <begin position="406"/>
        <end position="456"/>
    </location>
</feature>
<feature type="compositionally biased region" description="Polar residues" evidence="1">
    <location>
        <begin position="33"/>
        <end position="43"/>
    </location>
</feature>
<sequence>MEQLQAHHGPHHVITQDYREYGVPPALSPAPYTITTTDSQPESPLQPASEPACGVRVLVLRRTCSRRGDTHTGSQVVAAGAGMHTSQSHRLHAHVHDTPPQVLIDSPAGNAARADAPAPGTQAPEVLKAGGVGRCVHPSPDAVPVTPALHACPDTPPGTKRETKKDRASLTPSVLSFVSRYVGGDGGGGTTQYELAQSRHARTHIGEWAQAVAICRSSAPKQAQDDAQSPVRVLLLHPPGARLVASHQLPRARMHHHFHPLDQPHRTILRPSPPLPQYSSPPARAQGGRRQTPPRRQCTSCTNTLVAQPETALTPRAGSPAPDCEADAIVARGCTTSTNVTAADCAILRSGRRDKLSSACESIPARTAIDTPHTRTETHSPAPTSSASTHPFLPEMPDCKADANDTLPHGSTVFDSSASRVLHTQARTHHRPHPRRNSCTPHARTQTPPPPLADISASTTLSHFLRANASGVPSLRAPPNEAPARARTNFGPRAHQRKARKGSTKKGTHSAWCVLARSSVLA</sequence>
<evidence type="ECO:0000256" key="1">
    <source>
        <dbReference type="SAM" id="MobiDB-lite"/>
    </source>
</evidence>
<feature type="compositionally biased region" description="Basic residues" evidence="1">
    <location>
        <begin position="494"/>
        <end position="508"/>
    </location>
</feature>
<comment type="caution">
    <text evidence="2">The sequence shown here is derived from an EMBL/GenBank/DDBJ whole genome shotgun (WGS) entry which is preliminary data.</text>
</comment>
<protein>
    <submittedName>
        <fullName evidence="2">Uncharacterized protein</fullName>
    </submittedName>
</protein>
<reference evidence="2" key="1">
    <citation type="submission" date="2023-03" db="EMBL/GenBank/DDBJ databases">
        <title>Massive genome expansion in bonnet fungi (Mycena s.s.) driven by repeated elements and novel gene families across ecological guilds.</title>
        <authorList>
            <consortium name="Lawrence Berkeley National Laboratory"/>
            <person name="Harder C.B."/>
            <person name="Miyauchi S."/>
            <person name="Viragh M."/>
            <person name="Kuo A."/>
            <person name="Thoen E."/>
            <person name="Andreopoulos B."/>
            <person name="Lu D."/>
            <person name="Skrede I."/>
            <person name="Drula E."/>
            <person name="Henrissat B."/>
            <person name="Morin E."/>
            <person name="Kohler A."/>
            <person name="Barry K."/>
            <person name="LaButti K."/>
            <person name="Morin E."/>
            <person name="Salamov A."/>
            <person name="Lipzen A."/>
            <person name="Mereny Z."/>
            <person name="Hegedus B."/>
            <person name="Baldrian P."/>
            <person name="Stursova M."/>
            <person name="Weitz H."/>
            <person name="Taylor A."/>
            <person name="Grigoriev I.V."/>
            <person name="Nagy L.G."/>
            <person name="Martin F."/>
            <person name="Kauserud H."/>
        </authorList>
    </citation>
    <scope>NUCLEOTIDE SEQUENCE</scope>
    <source>
        <strain evidence="2">CBHHK182m</strain>
    </source>
</reference>
<proteinExistence type="predicted"/>
<feature type="compositionally biased region" description="Low complexity" evidence="1">
    <location>
        <begin position="379"/>
        <end position="391"/>
    </location>
</feature>
<dbReference type="EMBL" id="JARKIB010000174">
    <property type="protein sequence ID" value="KAJ7728254.1"/>
    <property type="molecule type" value="Genomic_DNA"/>
</dbReference>
<organism evidence="2 3">
    <name type="scientific">Mycena metata</name>
    <dbReference type="NCBI Taxonomy" id="1033252"/>
    <lineage>
        <taxon>Eukaryota</taxon>
        <taxon>Fungi</taxon>
        <taxon>Dikarya</taxon>
        <taxon>Basidiomycota</taxon>
        <taxon>Agaricomycotina</taxon>
        <taxon>Agaricomycetes</taxon>
        <taxon>Agaricomycetidae</taxon>
        <taxon>Agaricales</taxon>
        <taxon>Marasmiineae</taxon>
        <taxon>Mycenaceae</taxon>
        <taxon>Mycena</taxon>
    </lineage>
</organism>
<feature type="compositionally biased region" description="Basic residues" evidence="1">
    <location>
        <begin position="426"/>
        <end position="436"/>
    </location>
</feature>
<feature type="region of interest" description="Disordered" evidence="1">
    <location>
        <begin position="471"/>
        <end position="510"/>
    </location>
</feature>
<keyword evidence="3" id="KW-1185">Reference proteome</keyword>
<feature type="region of interest" description="Disordered" evidence="1">
    <location>
        <begin position="146"/>
        <end position="170"/>
    </location>
</feature>
<feature type="region of interest" description="Disordered" evidence="1">
    <location>
        <begin position="22"/>
        <end position="50"/>
    </location>
</feature>
<evidence type="ECO:0000313" key="2">
    <source>
        <dbReference type="EMBL" id="KAJ7728254.1"/>
    </source>
</evidence>
<feature type="compositionally biased region" description="Polar residues" evidence="1">
    <location>
        <begin position="437"/>
        <end position="446"/>
    </location>
</feature>